<dbReference type="OrthoDB" id="4252443at2759"/>
<dbReference type="AlphaFoldDB" id="A0A9P4V4K2"/>
<dbReference type="SUPFAM" id="SSF81383">
    <property type="entry name" value="F-box domain"/>
    <property type="match status" value="1"/>
</dbReference>
<evidence type="ECO:0000313" key="1">
    <source>
        <dbReference type="EMBL" id="KAF2739647.1"/>
    </source>
</evidence>
<accession>A0A9P4V4K2</accession>
<evidence type="ECO:0000313" key="2">
    <source>
        <dbReference type="Proteomes" id="UP000799444"/>
    </source>
</evidence>
<sequence>MDSRRHILLGLPEELRHAVFYHCDSATILSLSCASKATYDVCIRHLWHTIDLSAHNDEHWAVHLDFINLDVPADHARRSLRARDGVTLRRQRRLTSHVAGHPELASQTRVLRWTTMDSDPRSTFRQSRDAFNYGTDLLWNTFQAFTNLTELDIAFMTCWRELDPVPDTLFNAVTSVSLAGVASHAVVASIFASIEPSRLRHLRLNNLQTFSERQSDLILLAEADINAHRKRCPGAVQGYLEPWTGRCAALRSFHIMTTAQFVDRSNDTSHGATQHWPIEWRSFAGSIGKRESFGRGR</sequence>
<dbReference type="InterPro" id="IPR036047">
    <property type="entry name" value="F-box-like_dom_sf"/>
</dbReference>
<gene>
    <name evidence="1" type="ORF">EJ04DRAFT_286026</name>
</gene>
<reference evidence="1" key="1">
    <citation type="journal article" date="2020" name="Stud. Mycol.">
        <title>101 Dothideomycetes genomes: a test case for predicting lifestyles and emergence of pathogens.</title>
        <authorList>
            <person name="Haridas S."/>
            <person name="Albert R."/>
            <person name="Binder M."/>
            <person name="Bloem J."/>
            <person name="Labutti K."/>
            <person name="Salamov A."/>
            <person name="Andreopoulos B."/>
            <person name="Baker S."/>
            <person name="Barry K."/>
            <person name="Bills G."/>
            <person name="Bluhm B."/>
            <person name="Cannon C."/>
            <person name="Castanera R."/>
            <person name="Culley D."/>
            <person name="Daum C."/>
            <person name="Ezra D."/>
            <person name="Gonzalez J."/>
            <person name="Henrissat B."/>
            <person name="Kuo A."/>
            <person name="Liang C."/>
            <person name="Lipzen A."/>
            <person name="Lutzoni F."/>
            <person name="Magnuson J."/>
            <person name="Mondo S."/>
            <person name="Nolan M."/>
            <person name="Ohm R."/>
            <person name="Pangilinan J."/>
            <person name="Park H.-J."/>
            <person name="Ramirez L."/>
            <person name="Alfaro M."/>
            <person name="Sun H."/>
            <person name="Tritt A."/>
            <person name="Yoshinaga Y."/>
            <person name="Zwiers L.-H."/>
            <person name="Turgeon B."/>
            <person name="Goodwin S."/>
            <person name="Spatafora J."/>
            <person name="Crous P."/>
            <person name="Grigoriev I."/>
        </authorList>
    </citation>
    <scope>NUCLEOTIDE SEQUENCE</scope>
    <source>
        <strain evidence="1">CBS 125425</strain>
    </source>
</reference>
<comment type="caution">
    <text evidence="1">The sequence shown here is derived from an EMBL/GenBank/DDBJ whole genome shotgun (WGS) entry which is preliminary data.</text>
</comment>
<name>A0A9P4V4K2_9PLEO</name>
<proteinExistence type="predicted"/>
<dbReference type="Proteomes" id="UP000799444">
    <property type="component" value="Unassembled WGS sequence"/>
</dbReference>
<keyword evidence="2" id="KW-1185">Reference proteome</keyword>
<organism evidence="1 2">
    <name type="scientific">Polyplosphaeria fusca</name>
    <dbReference type="NCBI Taxonomy" id="682080"/>
    <lineage>
        <taxon>Eukaryota</taxon>
        <taxon>Fungi</taxon>
        <taxon>Dikarya</taxon>
        <taxon>Ascomycota</taxon>
        <taxon>Pezizomycotina</taxon>
        <taxon>Dothideomycetes</taxon>
        <taxon>Pleosporomycetidae</taxon>
        <taxon>Pleosporales</taxon>
        <taxon>Tetraplosphaeriaceae</taxon>
        <taxon>Polyplosphaeria</taxon>
    </lineage>
</organism>
<evidence type="ECO:0008006" key="3">
    <source>
        <dbReference type="Google" id="ProtNLM"/>
    </source>
</evidence>
<dbReference type="EMBL" id="ML996103">
    <property type="protein sequence ID" value="KAF2739647.1"/>
    <property type="molecule type" value="Genomic_DNA"/>
</dbReference>
<protein>
    <recommendedName>
        <fullName evidence="3">F-box domain-containing protein</fullName>
    </recommendedName>
</protein>